<name>A0A8J6E4S7_9EUKA</name>
<evidence type="ECO:0000256" key="2">
    <source>
        <dbReference type="PROSITE-ProRule" id="PRU00035"/>
    </source>
</evidence>
<gene>
    <name evidence="4" type="ORF">J8273_0698</name>
</gene>
<protein>
    <submittedName>
        <fullName evidence="4">Bromodomain</fullName>
    </submittedName>
</protein>
<dbReference type="InterPro" id="IPR018359">
    <property type="entry name" value="Bromodomain_CS"/>
</dbReference>
<dbReference type="PRINTS" id="PR00503">
    <property type="entry name" value="BROMODOMAIN"/>
</dbReference>
<accession>A0A8J6E4S7</accession>
<evidence type="ECO:0000313" key="4">
    <source>
        <dbReference type="EMBL" id="KAG9397568.1"/>
    </source>
</evidence>
<evidence type="ECO:0000256" key="1">
    <source>
        <dbReference type="ARBA" id="ARBA00023117"/>
    </source>
</evidence>
<evidence type="ECO:0000313" key="5">
    <source>
        <dbReference type="Proteomes" id="UP000717585"/>
    </source>
</evidence>
<dbReference type="SUPFAM" id="SSF47370">
    <property type="entry name" value="Bromodomain"/>
    <property type="match status" value="1"/>
</dbReference>
<keyword evidence="5" id="KW-1185">Reference proteome</keyword>
<dbReference type="Proteomes" id="UP000717585">
    <property type="component" value="Unassembled WGS sequence"/>
</dbReference>
<sequence length="219" mass="25383">MDEIDPVSFIATTPITETIRTALVEIIDKVAQHKMGGEFAQPVNYQELGLVDYLDVIKRPMDLGTLKKNIRENQYKFFYEFVQDMDLIFTNSMKYNGSNNAYYQFAQESQRFSQKQLTHLEAIPMTLEQEARIIAGEFEKLSLEKIRPLTATEIQLIADKMSKMNEQQKARCVYYYLSRKGVSQEEMAAGQSYTVDFDTDDVLLLRDFMHRVLEVAKEG</sequence>
<dbReference type="OrthoDB" id="21449at2759"/>
<dbReference type="SMART" id="SM00297">
    <property type="entry name" value="BROMO"/>
    <property type="match status" value="1"/>
</dbReference>
<dbReference type="AlphaFoldDB" id="A0A8J6E4S7"/>
<dbReference type="PROSITE" id="PS50014">
    <property type="entry name" value="BROMODOMAIN_2"/>
    <property type="match status" value="1"/>
</dbReference>
<dbReference type="PROSITE" id="PS00633">
    <property type="entry name" value="BROMODOMAIN_1"/>
    <property type="match status" value="1"/>
</dbReference>
<comment type="caution">
    <text evidence="4">The sequence shown here is derived from an EMBL/GenBank/DDBJ whole genome shotgun (WGS) entry which is preliminary data.</text>
</comment>
<reference evidence="4" key="1">
    <citation type="submission" date="2021-05" db="EMBL/GenBank/DDBJ databases">
        <title>A free-living protist that lacks canonical eukaryotic 1 DNA replication and segregation systems.</title>
        <authorList>
            <person name="Salas-Leiva D.E."/>
            <person name="Tromer E.C."/>
            <person name="Curtis B.A."/>
            <person name="Jerlstrom-Hultqvist J."/>
            <person name="Kolisko M."/>
            <person name="Yi Z."/>
            <person name="Salas-Leiva J.S."/>
            <person name="Gallot-Lavallee L."/>
            <person name="Kops G.J.P.L."/>
            <person name="Archibald J.M."/>
            <person name="Simpson A.G.B."/>
            <person name="Roger A.J."/>
        </authorList>
    </citation>
    <scope>NUCLEOTIDE SEQUENCE</scope>
    <source>
        <strain evidence="4">BICM</strain>
    </source>
</reference>
<dbReference type="Pfam" id="PF00439">
    <property type="entry name" value="Bromodomain"/>
    <property type="match status" value="1"/>
</dbReference>
<dbReference type="EMBL" id="JAHDYR010000001">
    <property type="protein sequence ID" value="KAG9397568.1"/>
    <property type="molecule type" value="Genomic_DNA"/>
</dbReference>
<feature type="domain" description="Bromo" evidence="3">
    <location>
        <begin position="31"/>
        <end position="103"/>
    </location>
</feature>
<evidence type="ECO:0000259" key="3">
    <source>
        <dbReference type="PROSITE" id="PS50014"/>
    </source>
</evidence>
<keyword evidence="1 2" id="KW-0103">Bromodomain</keyword>
<organism evidence="4 5">
    <name type="scientific">Carpediemonas membranifera</name>
    <dbReference type="NCBI Taxonomy" id="201153"/>
    <lineage>
        <taxon>Eukaryota</taxon>
        <taxon>Metamonada</taxon>
        <taxon>Carpediemonas-like organisms</taxon>
        <taxon>Carpediemonas</taxon>
    </lineage>
</organism>
<dbReference type="InterPro" id="IPR001487">
    <property type="entry name" value="Bromodomain"/>
</dbReference>
<dbReference type="InterPro" id="IPR036427">
    <property type="entry name" value="Bromodomain-like_sf"/>
</dbReference>
<dbReference type="Gene3D" id="1.20.920.10">
    <property type="entry name" value="Bromodomain-like"/>
    <property type="match status" value="1"/>
</dbReference>
<dbReference type="PANTHER" id="PTHR45926">
    <property type="entry name" value="OSJNBA0053K19.4 PROTEIN"/>
    <property type="match status" value="1"/>
</dbReference>
<proteinExistence type="predicted"/>